<comment type="caution">
    <text evidence="1">The sequence shown here is derived from an EMBL/GenBank/DDBJ whole genome shotgun (WGS) entry which is preliminary data.</text>
</comment>
<reference evidence="1 2" key="1">
    <citation type="submission" date="2019-06" db="EMBL/GenBank/DDBJ databases">
        <title>Genomic Encyclopedia of Type Strains, Phase IV (KMG-V): Genome sequencing to study the core and pangenomes of soil and plant-associated prokaryotes.</title>
        <authorList>
            <person name="Whitman W."/>
        </authorList>
    </citation>
    <scope>NUCLEOTIDE SEQUENCE [LARGE SCALE GENOMIC DNA]</scope>
    <source>
        <strain evidence="1 2">BR 11622</strain>
    </source>
</reference>
<accession>A0A560GK29</accession>
<dbReference type="Proteomes" id="UP000315751">
    <property type="component" value="Unassembled WGS sequence"/>
</dbReference>
<proteinExistence type="predicted"/>
<dbReference type="AlphaFoldDB" id="A0A560GK29"/>
<name>A0A560GK29_9PROT</name>
<evidence type="ECO:0000313" key="1">
    <source>
        <dbReference type="EMBL" id="TWB34337.1"/>
    </source>
</evidence>
<keyword evidence="2" id="KW-1185">Reference proteome</keyword>
<evidence type="ECO:0000313" key="2">
    <source>
        <dbReference type="Proteomes" id="UP000315751"/>
    </source>
</evidence>
<sequence>MENVYDVTLSTGESYTVTTEKHHDDHTDEGFKRHLREAIKTVAANVIGGIIIHEYHLRRPAKR</sequence>
<protein>
    <submittedName>
        <fullName evidence="1">Uncharacterized protein</fullName>
    </submittedName>
</protein>
<dbReference type="EMBL" id="VITR01000026">
    <property type="protein sequence ID" value="TWB34337.1"/>
    <property type="molecule type" value="Genomic_DNA"/>
</dbReference>
<gene>
    <name evidence="1" type="ORF">FBZ90_12637</name>
</gene>
<organism evidence="1 2">
    <name type="scientific">Nitrospirillum amazonense</name>
    <dbReference type="NCBI Taxonomy" id="28077"/>
    <lineage>
        <taxon>Bacteria</taxon>
        <taxon>Pseudomonadati</taxon>
        <taxon>Pseudomonadota</taxon>
        <taxon>Alphaproteobacteria</taxon>
        <taxon>Rhodospirillales</taxon>
        <taxon>Azospirillaceae</taxon>
        <taxon>Nitrospirillum</taxon>
    </lineage>
</organism>
<dbReference type="RefSeq" id="WP_145736557.1">
    <property type="nucleotide sequence ID" value="NZ_VITR01000026.1"/>
</dbReference>